<dbReference type="Proteomes" id="UP001177769">
    <property type="component" value="Chromosome"/>
</dbReference>
<keyword evidence="2" id="KW-1185">Reference proteome</keyword>
<accession>A0AA95NKE8</accession>
<evidence type="ECO:0000313" key="2">
    <source>
        <dbReference type="Proteomes" id="UP001177769"/>
    </source>
</evidence>
<proteinExistence type="predicted"/>
<organism evidence="1 2">
    <name type="scientific">Paucibacter sediminis</name>
    <dbReference type="NCBI Taxonomy" id="3019553"/>
    <lineage>
        <taxon>Bacteria</taxon>
        <taxon>Pseudomonadati</taxon>
        <taxon>Pseudomonadota</taxon>
        <taxon>Betaproteobacteria</taxon>
        <taxon>Burkholderiales</taxon>
        <taxon>Sphaerotilaceae</taxon>
        <taxon>Roseateles</taxon>
    </lineage>
</organism>
<gene>
    <name evidence="1" type="ORF">PFX98_20540</name>
</gene>
<evidence type="ECO:0000313" key="1">
    <source>
        <dbReference type="EMBL" id="WIT11261.1"/>
    </source>
</evidence>
<dbReference type="AlphaFoldDB" id="A0AA95NKE8"/>
<sequence length="111" mass="12071">MKTITTPTDQSDFIFILSPETMAAFNSAAAYANCTLDEILDSQVIECLGPLTICMPHLIAAANDMGMKPANVLRCILANALEYARHDPAAIAKFSLRKHKHDAKRGGLTPR</sequence>
<name>A0AA95NKE8_9BURK</name>
<dbReference type="RefSeq" id="WP_285232341.1">
    <property type="nucleotide sequence ID" value="NZ_CP116346.1"/>
</dbReference>
<reference evidence="1" key="1">
    <citation type="submission" date="2023-01" db="EMBL/GenBank/DDBJ databases">
        <title>Whole genome sequence of Paucibacter sp. S2-9 isolated from pond sediment.</title>
        <authorList>
            <person name="Jung J.Y."/>
        </authorList>
    </citation>
    <scope>NUCLEOTIDE SEQUENCE</scope>
    <source>
        <strain evidence="1">S2-9</strain>
    </source>
</reference>
<protein>
    <submittedName>
        <fullName evidence="1">Uncharacterized protein</fullName>
    </submittedName>
</protein>
<dbReference type="KEGG" id="pais:PFX98_20540"/>
<dbReference type="EMBL" id="CP116346">
    <property type="protein sequence ID" value="WIT11261.1"/>
    <property type="molecule type" value="Genomic_DNA"/>
</dbReference>